<feature type="region of interest" description="Disordered" evidence="4">
    <location>
        <begin position="1"/>
        <end position="159"/>
    </location>
</feature>
<dbReference type="GO" id="GO:0031369">
    <property type="term" value="F:translation initiation factor binding"/>
    <property type="evidence" value="ECO:0007669"/>
    <property type="project" value="EnsemblFungi"/>
</dbReference>
<evidence type="ECO:0000313" key="6">
    <source>
        <dbReference type="EMBL" id="KND00423.1"/>
    </source>
</evidence>
<proteinExistence type="inferred from homology"/>
<feature type="compositionally biased region" description="Acidic residues" evidence="4">
    <location>
        <begin position="54"/>
        <end position="66"/>
    </location>
</feature>
<feature type="compositionally biased region" description="Basic and acidic residues" evidence="4">
    <location>
        <begin position="1"/>
        <end position="10"/>
    </location>
</feature>
<dbReference type="PANTHER" id="PTHR23001:SF3">
    <property type="entry name" value="EUKARYOTIC TRANSLATION INITIATION FACTOR 2 SUBUNIT 2"/>
    <property type="match status" value="1"/>
</dbReference>
<dbReference type="FunFam" id="3.30.30.170:FF:000001">
    <property type="entry name" value="Eukaryotic translation initiation factor 2 subunit"/>
    <property type="match status" value="1"/>
</dbReference>
<feature type="compositionally biased region" description="Acidic residues" evidence="4">
    <location>
        <begin position="86"/>
        <end position="96"/>
    </location>
</feature>
<dbReference type="OMA" id="CMREGNK"/>
<dbReference type="GO" id="GO:0005525">
    <property type="term" value="F:GTP binding"/>
    <property type="evidence" value="ECO:0007669"/>
    <property type="project" value="EnsemblFungi"/>
</dbReference>
<name>A0A0L0HH31_SPIPD</name>
<dbReference type="GO" id="GO:0001731">
    <property type="term" value="P:formation of translation preinitiation complex"/>
    <property type="evidence" value="ECO:0007669"/>
    <property type="project" value="EnsemblFungi"/>
</dbReference>
<dbReference type="EMBL" id="KQ257456">
    <property type="protein sequence ID" value="KND00423.1"/>
    <property type="molecule type" value="Genomic_DNA"/>
</dbReference>
<dbReference type="GO" id="GO:0003729">
    <property type="term" value="F:mRNA binding"/>
    <property type="evidence" value="ECO:0007669"/>
    <property type="project" value="EnsemblFungi"/>
</dbReference>
<dbReference type="GO" id="GO:1990856">
    <property type="term" value="F:methionyl-initiator methionine tRNA binding"/>
    <property type="evidence" value="ECO:0007669"/>
    <property type="project" value="EnsemblFungi"/>
</dbReference>
<evidence type="ECO:0000259" key="5">
    <source>
        <dbReference type="SMART" id="SM00653"/>
    </source>
</evidence>
<evidence type="ECO:0000256" key="4">
    <source>
        <dbReference type="SAM" id="MobiDB-lite"/>
    </source>
</evidence>
<keyword evidence="7" id="KW-1185">Reference proteome</keyword>
<dbReference type="Gene3D" id="3.30.30.170">
    <property type="match status" value="1"/>
</dbReference>
<dbReference type="PANTHER" id="PTHR23001">
    <property type="entry name" value="EUKARYOTIC TRANSLATION INITIATION FACTOR"/>
    <property type="match status" value="1"/>
</dbReference>
<dbReference type="SUPFAM" id="SSF75689">
    <property type="entry name" value="Zinc-binding domain of translation initiation factor 2 beta"/>
    <property type="match status" value="1"/>
</dbReference>
<dbReference type="GO" id="GO:0005850">
    <property type="term" value="C:eukaryotic translation initiation factor 2 complex"/>
    <property type="evidence" value="ECO:0007669"/>
    <property type="project" value="EnsemblFungi"/>
</dbReference>
<dbReference type="GO" id="GO:0043614">
    <property type="term" value="C:multi-eIF complex"/>
    <property type="evidence" value="ECO:0007669"/>
    <property type="project" value="EnsemblFungi"/>
</dbReference>
<evidence type="ECO:0000313" key="7">
    <source>
        <dbReference type="Proteomes" id="UP000053201"/>
    </source>
</evidence>
<dbReference type="InterPro" id="IPR045196">
    <property type="entry name" value="IF2/IF5"/>
</dbReference>
<keyword evidence="3" id="KW-0648">Protein biosynthesis</keyword>
<dbReference type="GO" id="GO:0016282">
    <property type="term" value="C:eukaryotic 43S preinitiation complex"/>
    <property type="evidence" value="ECO:0007669"/>
    <property type="project" value="EnsemblFungi"/>
</dbReference>
<sequence>MSLHDEKPEQVEAENFDFGLKKKKKKKAVPDFEEVAAAETETAAPEASNGAEAGEGDEDAVPEGDDAGNMFADLKKKKKKKKVTLEGEEPAQEEGAEGTKSEAFDFGEKKKKKKRRPDLAEFEAQLREGQTGEDGAEEEGTETSGAKKEGDDTWQGSNRDYTYNELLSRVFKILRQNNPELVGDKKRYTIAPPQVMKEGTKKSVFANVVDICKRMHRQPDHVIQYLFAELGTTGSIDGSQRLVIKGRFQQKQIENVLKHYFMEYVTCKTCKSADTILTKENRLFFLQCESCGSTRTVSAIKTGFMAQTRDARKAARANA</sequence>
<dbReference type="InterPro" id="IPR016190">
    <property type="entry name" value="Transl_init_fac_IF2/IF5_Zn-bd"/>
</dbReference>
<reference evidence="6 7" key="1">
    <citation type="submission" date="2009-08" db="EMBL/GenBank/DDBJ databases">
        <title>The Genome Sequence of Spizellomyces punctatus strain DAOM BR117.</title>
        <authorList>
            <consortium name="The Broad Institute Genome Sequencing Platform"/>
            <person name="Russ C."/>
            <person name="Cuomo C."/>
            <person name="Shea T."/>
            <person name="Young S.K."/>
            <person name="Zeng Q."/>
            <person name="Koehrsen M."/>
            <person name="Haas B."/>
            <person name="Borodovsky M."/>
            <person name="Guigo R."/>
            <person name="Alvarado L."/>
            <person name="Berlin A."/>
            <person name="Bochicchio J."/>
            <person name="Borenstein D."/>
            <person name="Chapman S."/>
            <person name="Chen Z."/>
            <person name="Engels R."/>
            <person name="Freedman E."/>
            <person name="Gellesch M."/>
            <person name="Goldberg J."/>
            <person name="Griggs A."/>
            <person name="Gujja S."/>
            <person name="Heiman D."/>
            <person name="Hepburn T."/>
            <person name="Howarth C."/>
            <person name="Jen D."/>
            <person name="Larson L."/>
            <person name="Lewis B."/>
            <person name="Mehta T."/>
            <person name="Park D."/>
            <person name="Pearson M."/>
            <person name="Roberts A."/>
            <person name="Saif S."/>
            <person name="Shenoy N."/>
            <person name="Sisk P."/>
            <person name="Stolte C."/>
            <person name="Sykes S."/>
            <person name="Thomson T."/>
            <person name="Walk T."/>
            <person name="White J."/>
            <person name="Yandava C."/>
            <person name="Burger G."/>
            <person name="Gray M.W."/>
            <person name="Holland P.W.H."/>
            <person name="King N."/>
            <person name="Lang F.B.F."/>
            <person name="Roger A.J."/>
            <person name="Ruiz-Trillo I."/>
            <person name="Lander E."/>
            <person name="Nusbaum C."/>
        </authorList>
    </citation>
    <scope>NUCLEOTIDE SEQUENCE [LARGE SCALE GENOMIC DNA]</scope>
    <source>
        <strain evidence="6 7">DAOM BR117</strain>
    </source>
</reference>
<organism evidence="6 7">
    <name type="scientific">Spizellomyces punctatus (strain DAOM BR117)</name>
    <dbReference type="NCBI Taxonomy" id="645134"/>
    <lineage>
        <taxon>Eukaryota</taxon>
        <taxon>Fungi</taxon>
        <taxon>Fungi incertae sedis</taxon>
        <taxon>Chytridiomycota</taxon>
        <taxon>Chytridiomycota incertae sedis</taxon>
        <taxon>Chytridiomycetes</taxon>
        <taxon>Spizellomycetales</taxon>
        <taxon>Spizellomycetaceae</taxon>
        <taxon>Spizellomyces</taxon>
    </lineage>
</organism>
<dbReference type="SMART" id="SM00653">
    <property type="entry name" value="eIF2B_5"/>
    <property type="match status" value="1"/>
</dbReference>
<evidence type="ECO:0000256" key="2">
    <source>
        <dbReference type="ARBA" id="ARBA00022540"/>
    </source>
</evidence>
<dbReference type="SUPFAM" id="SSF100966">
    <property type="entry name" value="Translation initiation factor 2 beta, aIF2beta, N-terminal domain"/>
    <property type="match status" value="1"/>
</dbReference>
<feature type="compositionally biased region" description="Low complexity" evidence="4">
    <location>
        <begin position="37"/>
        <end position="47"/>
    </location>
</feature>
<keyword evidence="2" id="KW-0396">Initiation factor</keyword>
<dbReference type="InterPro" id="IPR016189">
    <property type="entry name" value="Transl_init_fac_IF2/IF5_N"/>
</dbReference>
<dbReference type="InterPro" id="IPR002735">
    <property type="entry name" value="Transl_init_fac_IF2/IF5_dom"/>
</dbReference>
<dbReference type="AlphaFoldDB" id="A0A0L0HH31"/>
<evidence type="ECO:0000256" key="3">
    <source>
        <dbReference type="ARBA" id="ARBA00022917"/>
    </source>
</evidence>
<dbReference type="STRING" id="645134.A0A0L0HH31"/>
<dbReference type="VEuPathDB" id="FungiDB:SPPG_04745"/>
<dbReference type="OrthoDB" id="10255414at2759"/>
<gene>
    <name evidence="6" type="ORF">SPPG_04745</name>
</gene>
<comment type="similarity">
    <text evidence="1">Belongs to the eIF-2-beta/eIF-5 family.</text>
</comment>
<dbReference type="Proteomes" id="UP000053201">
    <property type="component" value="Unassembled WGS sequence"/>
</dbReference>
<dbReference type="FunCoup" id="A0A0L0HH31">
    <property type="interactions" value="535"/>
</dbReference>
<dbReference type="eggNOG" id="KOG2768">
    <property type="taxonomic scope" value="Eukaryota"/>
</dbReference>
<accession>A0A0L0HH31</accession>
<dbReference type="Pfam" id="PF01873">
    <property type="entry name" value="eIF-5_eIF-2B"/>
    <property type="match status" value="1"/>
</dbReference>
<dbReference type="GO" id="GO:0005840">
    <property type="term" value="C:ribosome"/>
    <property type="evidence" value="ECO:0007669"/>
    <property type="project" value="EnsemblFungi"/>
</dbReference>
<protein>
    <recommendedName>
        <fullName evidence="5">Translation initiation factor IF2/IF5 domain-containing protein</fullName>
    </recommendedName>
</protein>
<dbReference type="InParanoid" id="A0A0L0HH31"/>
<dbReference type="GO" id="GO:0003743">
    <property type="term" value="F:translation initiation factor activity"/>
    <property type="evidence" value="ECO:0007669"/>
    <property type="project" value="UniProtKB-KW"/>
</dbReference>
<dbReference type="RefSeq" id="XP_016608462.1">
    <property type="nucleotide sequence ID" value="XM_016752977.1"/>
</dbReference>
<feature type="domain" description="Translation initiation factor IF2/IF5" evidence="5">
    <location>
        <begin position="185"/>
        <end position="294"/>
    </location>
</feature>
<dbReference type="GeneID" id="27688177"/>
<feature type="compositionally biased region" description="Basic and acidic residues" evidence="4">
    <location>
        <begin position="97"/>
        <end position="108"/>
    </location>
</feature>
<evidence type="ECO:0000256" key="1">
    <source>
        <dbReference type="ARBA" id="ARBA00010397"/>
    </source>
</evidence>